<dbReference type="GO" id="GO:0004553">
    <property type="term" value="F:hydrolase activity, hydrolyzing O-glycosyl compounds"/>
    <property type="evidence" value="ECO:0007669"/>
    <property type="project" value="InterPro"/>
</dbReference>
<dbReference type="AlphaFoldDB" id="A0A4R5VQJ5"/>
<gene>
    <name evidence="5" type="ORF">E2I14_17780</name>
</gene>
<dbReference type="InterPro" id="IPR008258">
    <property type="entry name" value="Transglycosylase_SLT_dom_1"/>
</dbReference>
<name>A0A4R5VQJ5_9BURK</name>
<feature type="chain" id="PRO_5020387340" evidence="3">
    <location>
        <begin position="33"/>
        <end position="667"/>
    </location>
</feature>
<feature type="signal peptide" evidence="3">
    <location>
        <begin position="1"/>
        <end position="32"/>
    </location>
</feature>
<dbReference type="Proteomes" id="UP000294829">
    <property type="component" value="Unassembled WGS sequence"/>
</dbReference>
<evidence type="ECO:0000313" key="6">
    <source>
        <dbReference type="Proteomes" id="UP000294829"/>
    </source>
</evidence>
<evidence type="ECO:0000256" key="2">
    <source>
        <dbReference type="ARBA" id="ARBA00022729"/>
    </source>
</evidence>
<dbReference type="InterPro" id="IPR023346">
    <property type="entry name" value="Lysozyme-like_dom_sf"/>
</dbReference>
<comment type="caution">
    <text evidence="5">The sequence shown here is derived from an EMBL/GenBank/DDBJ whole genome shotgun (WGS) entry which is preliminary data.</text>
</comment>
<dbReference type="InterPro" id="IPR008939">
    <property type="entry name" value="Lytic_TGlycosylase_superhlx_U"/>
</dbReference>
<protein>
    <submittedName>
        <fullName evidence="5">Lytic transglycosylase domain-containing protein</fullName>
    </submittedName>
</protein>
<feature type="domain" description="Transglycosylase SLT" evidence="4">
    <location>
        <begin position="492"/>
        <end position="597"/>
    </location>
</feature>
<evidence type="ECO:0000259" key="4">
    <source>
        <dbReference type="Pfam" id="PF01464"/>
    </source>
</evidence>
<dbReference type="Gene3D" id="1.10.530.10">
    <property type="match status" value="1"/>
</dbReference>
<keyword evidence="6" id="KW-1185">Reference proteome</keyword>
<accession>A0A4R5VQJ5</accession>
<dbReference type="SUPFAM" id="SSF53955">
    <property type="entry name" value="Lysozyme-like"/>
    <property type="match status" value="1"/>
</dbReference>
<dbReference type="PANTHER" id="PTHR37423:SF5">
    <property type="entry name" value="SOLUBLE LYTIC MUREIN TRANSGLYCOSYLASE"/>
    <property type="match status" value="1"/>
</dbReference>
<dbReference type="SUPFAM" id="SSF48435">
    <property type="entry name" value="Bacterial muramidases"/>
    <property type="match status" value="1"/>
</dbReference>
<proteinExistence type="inferred from homology"/>
<dbReference type="CDD" id="cd13401">
    <property type="entry name" value="Slt70-like"/>
    <property type="match status" value="1"/>
</dbReference>
<evidence type="ECO:0000256" key="1">
    <source>
        <dbReference type="ARBA" id="ARBA00007734"/>
    </source>
</evidence>
<dbReference type="PANTHER" id="PTHR37423">
    <property type="entry name" value="SOLUBLE LYTIC MUREIN TRANSGLYCOSYLASE-RELATED"/>
    <property type="match status" value="1"/>
</dbReference>
<evidence type="ECO:0000256" key="3">
    <source>
        <dbReference type="SAM" id="SignalP"/>
    </source>
</evidence>
<dbReference type="Pfam" id="PF01464">
    <property type="entry name" value="SLT"/>
    <property type="match status" value="1"/>
</dbReference>
<dbReference type="OrthoDB" id="92254at2"/>
<dbReference type="Gene3D" id="1.25.20.10">
    <property type="entry name" value="Bacterial muramidases"/>
    <property type="match status" value="1"/>
</dbReference>
<organism evidence="5 6">
    <name type="scientific">Sapientia aquatica</name>
    <dbReference type="NCBI Taxonomy" id="1549640"/>
    <lineage>
        <taxon>Bacteria</taxon>
        <taxon>Pseudomonadati</taxon>
        <taxon>Pseudomonadota</taxon>
        <taxon>Betaproteobacteria</taxon>
        <taxon>Burkholderiales</taxon>
        <taxon>Oxalobacteraceae</taxon>
        <taxon>Sapientia</taxon>
    </lineage>
</organism>
<keyword evidence="2 3" id="KW-0732">Signal</keyword>
<dbReference type="EMBL" id="SMYL01000015">
    <property type="protein sequence ID" value="TDK60636.1"/>
    <property type="molecule type" value="Genomic_DNA"/>
</dbReference>
<comment type="similarity">
    <text evidence="1">Belongs to the transglycosylase Slt family.</text>
</comment>
<sequence>MSLLSVRNFRFPFARLLLAGTVAVLSCTSALALQLTTSPDDDQRFLALRDAAGREDAKRATELASQLSAYPIPSYVDYYQLRAHLRTASGTEISDFLARYANSAIADRLRNDWLLMLGRQGNWAKFDEQYPLFVLNDDTQVKCFALLSKFKQGQNVAADARKLLTSSRVYGDGCFSLFSNLVDSGQFSPTDMWNQIRWAAEAKTTSVAIQLATLANLPKTAKALDIPTKKTTEKLEKFLSKPLGKSDEAHNIALILLGRLAKEDPYAAVAALNKFEAKLSDDERAIAWGQIALPASHKLLPETLDYWKKTDNAPLSNDAYPWRVRIALRNADWKLVRSYIESMPAFMQTESAWVYWLARTYVAENKPEVAQPFFQSIAGQFNFYGQLALEERGLQVAIPAATPISAAEVVAASNNPGLQQALLFFNLNLRFEGTREWNWATRGMSDRQLLAAAEWARQNTILDRMVSSSDKTKTLFDFTQRFPTPHKEVMAQTTDALNLDMAWVYGLIRQESRFILNARSSVGASGLMQVMPGTAKYVVRKLKLENVDISKVNDIDTNIVLGASYLSIVLNDLSNSQVLASAGYNAGPNRARAWRASLPKTVEGAIFTETIPYTETRDYVKNVMANATYYAALFKRTPQSLKARLGMISPAEATLTSIPDSTTVNQE</sequence>
<dbReference type="PROSITE" id="PS51257">
    <property type="entry name" value="PROKAR_LIPOPROTEIN"/>
    <property type="match status" value="1"/>
</dbReference>
<dbReference type="GO" id="GO:0042597">
    <property type="term" value="C:periplasmic space"/>
    <property type="evidence" value="ECO:0007669"/>
    <property type="project" value="InterPro"/>
</dbReference>
<evidence type="ECO:0000313" key="5">
    <source>
        <dbReference type="EMBL" id="TDK60636.1"/>
    </source>
</evidence>
<dbReference type="RefSeq" id="WP_133331031.1">
    <property type="nucleotide sequence ID" value="NZ_SMYL01000015.1"/>
</dbReference>
<reference evidence="5 6" key="1">
    <citation type="submission" date="2019-03" db="EMBL/GenBank/DDBJ databases">
        <title>Sapientia aquatica gen. nov., sp. nov., isolated from a crater lake.</title>
        <authorList>
            <person name="Felfoldi T."/>
            <person name="Szabo A."/>
            <person name="Toth E."/>
            <person name="Schumann P."/>
            <person name="Keki Z."/>
            <person name="Marialigeti K."/>
            <person name="Mathe I."/>
        </authorList>
    </citation>
    <scope>NUCLEOTIDE SEQUENCE [LARGE SCALE GENOMIC DNA]</scope>
    <source>
        <strain evidence="5 6">SA-152</strain>
    </source>
</reference>